<comment type="caution">
    <text evidence="18">The sequence shown here is derived from an EMBL/GenBank/DDBJ whole genome shotgun (WGS) entry which is preliminary data.</text>
</comment>
<dbReference type="CDD" id="cd06457">
    <property type="entry name" value="M3A_MIP"/>
    <property type="match status" value="1"/>
</dbReference>
<dbReference type="Gene3D" id="3.40.390.10">
    <property type="entry name" value="Collagenase (Catalytic Domain)"/>
    <property type="match status" value="1"/>
</dbReference>
<dbReference type="Pfam" id="PF01432">
    <property type="entry name" value="Peptidase_M3"/>
    <property type="match status" value="1"/>
</dbReference>
<dbReference type="PANTHER" id="PTHR11804">
    <property type="entry name" value="PROTEASE M3 THIMET OLIGOPEPTIDASE-RELATED"/>
    <property type="match status" value="1"/>
</dbReference>
<comment type="cofactor">
    <cofactor evidence="15">
        <name>Zn(2+)</name>
        <dbReference type="ChEBI" id="CHEBI:29105"/>
    </cofactor>
    <text evidence="15">Binds 1 zinc ion.</text>
</comment>
<feature type="domain" description="Peptidase M3A/M3B catalytic" evidence="17">
    <location>
        <begin position="287"/>
        <end position="650"/>
    </location>
</feature>
<dbReference type="GO" id="GO:0004222">
    <property type="term" value="F:metalloendopeptidase activity"/>
    <property type="evidence" value="ECO:0007669"/>
    <property type="project" value="UniProtKB-EC"/>
</dbReference>
<dbReference type="GO" id="GO:0005759">
    <property type="term" value="C:mitochondrial matrix"/>
    <property type="evidence" value="ECO:0007669"/>
    <property type="project" value="UniProtKB-SubCell"/>
</dbReference>
<evidence type="ECO:0000256" key="13">
    <source>
        <dbReference type="ARBA" id="ARBA00025208"/>
    </source>
</evidence>
<evidence type="ECO:0000256" key="5">
    <source>
        <dbReference type="ARBA" id="ARBA00018046"/>
    </source>
</evidence>
<evidence type="ECO:0000256" key="9">
    <source>
        <dbReference type="ARBA" id="ARBA00022833"/>
    </source>
</evidence>
<keyword evidence="10" id="KW-0809">Transit peptide</keyword>
<keyword evidence="12" id="KW-0496">Mitochondrion</keyword>
<gene>
    <name evidence="18" type="ORF">BS47DRAFT_1376872</name>
</gene>
<keyword evidence="11 15" id="KW-0482">Metalloprotease</keyword>
<evidence type="ECO:0000256" key="8">
    <source>
        <dbReference type="ARBA" id="ARBA00022801"/>
    </source>
</evidence>
<accession>A0A9P6DT83</accession>
<keyword evidence="19" id="KW-1185">Reference proteome</keyword>
<comment type="function">
    <text evidence="13">Cleaves proteins, imported into the mitochondrion, to their mature size. While most mitochondrial precursor proteins are processed to the mature form in one step by mitochondrial processing peptidase (MPP), the sequential cleavage by MIP of an octapeptide after initial processing by MPP is a required step for a subgroup of nuclear-encoded precursor proteins destined for the matrix or the inner membrane.</text>
</comment>
<dbReference type="GO" id="GO:0006627">
    <property type="term" value="P:protein processing involved in protein targeting to mitochondrion"/>
    <property type="evidence" value="ECO:0007669"/>
    <property type="project" value="TreeGrafter"/>
</dbReference>
<keyword evidence="7 15" id="KW-0479">Metal-binding</keyword>
<dbReference type="EMBL" id="MU128980">
    <property type="protein sequence ID" value="KAF9512947.1"/>
    <property type="molecule type" value="Genomic_DNA"/>
</dbReference>
<comment type="similarity">
    <text evidence="3 15">Belongs to the peptidase M3 family.</text>
</comment>
<dbReference type="GO" id="GO:0006518">
    <property type="term" value="P:peptide metabolic process"/>
    <property type="evidence" value="ECO:0007669"/>
    <property type="project" value="TreeGrafter"/>
</dbReference>
<dbReference type="SUPFAM" id="SSF55486">
    <property type="entry name" value="Metalloproteases ('zincins'), catalytic domain"/>
    <property type="match status" value="1"/>
</dbReference>
<dbReference type="FunFam" id="3.40.390.10:FF:000055">
    <property type="entry name" value="Related to mitochondrial intermediate peptidase"/>
    <property type="match status" value="1"/>
</dbReference>
<feature type="region of interest" description="Disordered" evidence="16">
    <location>
        <begin position="501"/>
        <end position="522"/>
    </location>
</feature>
<evidence type="ECO:0000256" key="10">
    <source>
        <dbReference type="ARBA" id="ARBA00022946"/>
    </source>
</evidence>
<dbReference type="InterPro" id="IPR033851">
    <property type="entry name" value="M3A_MIP"/>
</dbReference>
<evidence type="ECO:0000313" key="19">
    <source>
        <dbReference type="Proteomes" id="UP000886523"/>
    </source>
</evidence>
<sequence>MLPRHIFFRLKHHHVAHQLRRPLGSRTATSIATGLSSKSRLATSEWDLQTLFDNPNSTFPPSSRSLRPTGLFMNSRLNSPEDFQALAHTTIRRAMAIVSRISNARDGGPQELRNVVKNFDRLSDVLCGVIDMAELVRQAHPHPQWVDASNEAYEMLCSEMNVLNTHTGLYEVLRTVMNDKGMVADFSPEEHAVALIFLRDFERSGIDLPPLQREQFVSLSDEIISLGRQFLTLGTGPRGVVELSMPHLQKSMLPGGASVLRSLSAQSSPFSQKVQIHGGSWEARMLLRYCADEGVRRDVFVAGNIANNDSVETLEALLRARASVARLAGNESYAAMTLGDKMAKTPENVMHFLRALGHHHRPLALSEISELARQKAQHSSQSASPQIKAWDRDFYTLESFPGQSSISGHPSPLSLGTVFRGLSQLFSRLYGISLRVADTAPGETWHSDVKKLEVLDEDAGVMGWIYADLFTRPGKHRGAAHYTVRCSRRVDRDDWVGDLPYSEEPGSLEDSPLTLSMDSDSDMGPRRVRGKEGLYQLPIAVLSCEFAKPNRTGEATILQWHEIETLFHEMGHALHSMIGQTEYHNVAGTRCATDFVELPSILMEQFLASGAVQALLTGQPESAPIVPSRSRGALPAVDAHIQILLATLDQLFVSFPLSQERHGKPRFGHLYGYGATYYSYLFDQAIASRVWARLFEADPLSRETGERYKNEVLRFGGGRDPWKMVGRLLGDPEIEIGDQKAMEEVGRWGIAHSISVSQ</sequence>
<dbReference type="PANTHER" id="PTHR11804:SF79">
    <property type="entry name" value="MITOCHONDRIAL INTERMEDIATE PEPTIDASE"/>
    <property type="match status" value="1"/>
</dbReference>
<reference evidence="18" key="1">
    <citation type="journal article" date="2020" name="Nat. Commun.">
        <title>Large-scale genome sequencing of mycorrhizal fungi provides insights into the early evolution of symbiotic traits.</title>
        <authorList>
            <person name="Miyauchi S."/>
            <person name="Kiss E."/>
            <person name="Kuo A."/>
            <person name="Drula E."/>
            <person name="Kohler A."/>
            <person name="Sanchez-Garcia M."/>
            <person name="Morin E."/>
            <person name="Andreopoulos B."/>
            <person name="Barry K.W."/>
            <person name="Bonito G."/>
            <person name="Buee M."/>
            <person name="Carver A."/>
            <person name="Chen C."/>
            <person name="Cichocki N."/>
            <person name="Clum A."/>
            <person name="Culley D."/>
            <person name="Crous P.W."/>
            <person name="Fauchery L."/>
            <person name="Girlanda M."/>
            <person name="Hayes R.D."/>
            <person name="Keri Z."/>
            <person name="LaButti K."/>
            <person name="Lipzen A."/>
            <person name="Lombard V."/>
            <person name="Magnuson J."/>
            <person name="Maillard F."/>
            <person name="Murat C."/>
            <person name="Nolan M."/>
            <person name="Ohm R.A."/>
            <person name="Pangilinan J."/>
            <person name="Pereira M.F."/>
            <person name="Perotto S."/>
            <person name="Peter M."/>
            <person name="Pfister S."/>
            <person name="Riley R."/>
            <person name="Sitrit Y."/>
            <person name="Stielow J.B."/>
            <person name="Szollosi G."/>
            <person name="Zifcakova L."/>
            <person name="Stursova M."/>
            <person name="Spatafora J.W."/>
            <person name="Tedersoo L."/>
            <person name="Vaario L.M."/>
            <person name="Yamada A."/>
            <person name="Yan M."/>
            <person name="Wang P."/>
            <person name="Xu J."/>
            <person name="Bruns T."/>
            <person name="Baldrian P."/>
            <person name="Vilgalys R."/>
            <person name="Dunand C."/>
            <person name="Henrissat B."/>
            <person name="Grigoriev I.V."/>
            <person name="Hibbett D."/>
            <person name="Nagy L.G."/>
            <person name="Martin F.M."/>
        </authorList>
    </citation>
    <scope>NUCLEOTIDE SEQUENCE</scope>
    <source>
        <strain evidence="18">UP504</strain>
    </source>
</reference>
<evidence type="ECO:0000256" key="3">
    <source>
        <dbReference type="ARBA" id="ARBA00006040"/>
    </source>
</evidence>
<keyword evidence="9 15" id="KW-0862">Zinc</keyword>
<dbReference type="GO" id="GO:0046872">
    <property type="term" value="F:metal ion binding"/>
    <property type="evidence" value="ECO:0007669"/>
    <property type="project" value="UniProtKB-UniRule"/>
</dbReference>
<evidence type="ECO:0000256" key="4">
    <source>
        <dbReference type="ARBA" id="ARBA00012441"/>
    </source>
</evidence>
<dbReference type="OrthoDB" id="17530at2759"/>
<dbReference type="Gene3D" id="1.10.1370.10">
    <property type="entry name" value="Neurolysin, domain 3"/>
    <property type="match status" value="2"/>
</dbReference>
<evidence type="ECO:0000256" key="2">
    <source>
        <dbReference type="ARBA" id="ARBA00004305"/>
    </source>
</evidence>
<evidence type="ECO:0000256" key="7">
    <source>
        <dbReference type="ARBA" id="ARBA00022723"/>
    </source>
</evidence>
<dbReference type="InterPro" id="IPR001567">
    <property type="entry name" value="Pept_M3A_M3B_dom"/>
</dbReference>
<dbReference type="InterPro" id="IPR024077">
    <property type="entry name" value="Neurolysin/TOP_dom2"/>
</dbReference>
<proteinExistence type="inferred from homology"/>
<comment type="catalytic activity">
    <reaction evidence="1">
        <text>Release of an N-terminal octapeptide as second stage of processing of some proteins imported into the mitochondrion.</text>
        <dbReference type="EC" id="3.4.24.59"/>
    </reaction>
</comment>
<protein>
    <recommendedName>
        <fullName evidence="5">Mitochondrial intermediate peptidase</fullName>
        <ecNumber evidence="4">3.4.24.59</ecNumber>
    </recommendedName>
    <alternativeName>
        <fullName evidence="14">Octapeptidyl aminopeptidase</fullName>
    </alternativeName>
</protein>
<evidence type="ECO:0000256" key="16">
    <source>
        <dbReference type="SAM" id="MobiDB-lite"/>
    </source>
</evidence>
<name>A0A9P6DT83_9AGAM</name>
<evidence type="ECO:0000256" key="11">
    <source>
        <dbReference type="ARBA" id="ARBA00023049"/>
    </source>
</evidence>
<evidence type="ECO:0000256" key="14">
    <source>
        <dbReference type="ARBA" id="ARBA00032470"/>
    </source>
</evidence>
<dbReference type="Proteomes" id="UP000886523">
    <property type="component" value="Unassembled WGS sequence"/>
</dbReference>
<dbReference type="InterPro" id="IPR045090">
    <property type="entry name" value="Pept_M3A_M3B"/>
</dbReference>
<comment type="subcellular location">
    <subcellularLocation>
        <location evidence="2">Mitochondrion matrix</location>
    </subcellularLocation>
</comment>
<evidence type="ECO:0000313" key="18">
    <source>
        <dbReference type="EMBL" id="KAF9512947.1"/>
    </source>
</evidence>
<evidence type="ECO:0000256" key="12">
    <source>
        <dbReference type="ARBA" id="ARBA00023128"/>
    </source>
</evidence>
<organism evidence="18 19">
    <name type="scientific">Hydnum rufescens UP504</name>
    <dbReference type="NCBI Taxonomy" id="1448309"/>
    <lineage>
        <taxon>Eukaryota</taxon>
        <taxon>Fungi</taxon>
        <taxon>Dikarya</taxon>
        <taxon>Basidiomycota</taxon>
        <taxon>Agaricomycotina</taxon>
        <taxon>Agaricomycetes</taxon>
        <taxon>Cantharellales</taxon>
        <taxon>Hydnaceae</taxon>
        <taxon>Hydnum</taxon>
    </lineage>
</organism>
<keyword evidence="8 15" id="KW-0378">Hydrolase</keyword>
<evidence type="ECO:0000259" key="17">
    <source>
        <dbReference type="Pfam" id="PF01432"/>
    </source>
</evidence>
<keyword evidence="6 15" id="KW-0645">Protease</keyword>
<evidence type="ECO:0000256" key="1">
    <source>
        <dbReference type="ARBA" id="ARBA00000436"/>
    </source>
</evidence>
<dbReference type="AlphaFoldDB" id="A0A9P6DT83"/>
<evidence type="ECO:0000256" key="15">
    <source>
        <dbReference type="RuleBase" id="RU003435"/>
    </source>
</evidence>
<dbReference type="EC" id="3.4.24.59" evidence="4"/>
<evidence type="ECO:0000256" key="6">
    <source>
        <dbReference type="ARBA" id="ARBA00022670"/>
    </source>
</evidence>
<dbReference type="InterPro" id="IPR024079">
    <property type="entry name" value="MetalloPept_cat_dom_sf"/>
</dbReference>